<accession>A0ABR4ITB8</accession>
<feature type="transmembrane region" description="Helical" evidence="1">
    <location>
        <begin position="6"/>
        <end position="24"/>
    </location>
</feature>
<dbReference type="Proteomes" id="UP001610446">
    <property type="component" value="Unassembled WGS sequence"/>
</dbReference>
<dbReference type="EMBL" id="JBFXLU010000292">
    <property type="protein sequence ID" value="KAL2831008.1"/>
    <property type="molecule type" value="Genomic_DNA"/>
</dbReference>
<evidence type="ECO:0000256" key="1">
    <source>
        <dbReference type="SAM" id="Phobius"/>
    </source>
</evidence>
<name>A0ABR4ITB8_9EURO</name>
<reference evidence="2 3" key="1">
    <citation type="submission" date="2024-07" db="EMBL/GenBank/DDBJ databases">
        <title>Section-level genome sequencing and comparative genomics of Aspergillus sections Usti and Cavernicolus.</title>
        <authorList>
            <consortium name="Lawrence Berkeley National Laboratory"/>
            <person name="Nybo J.L."/>
            <person name="Vesth T.C."/>
            <person name="Theobald S."/>
            <person name="Frisvad J.C."/>
            <person name="Larsen T.O."/>
            <person name="Kjaerboelling I."/>
            <person name="Rothschild-Mancinelli K."/>
            <person name="Lyhne E.K."/>
            <person name="Kogle M.E."/>
            <person name="Barry K."/>
            <person name="Clum A."/>
            <person name="Na H."/>
            <person name="Ledsgaard L."/>
            <person name="Lin J."/>
            <person name="Lipzen A."/>
            <person name="Kuo A."/>
            <person name="Riley R."/>
            <person name="Mondo S."/>
            <person name="Labutti K."/>
            <person name="Haridas S."/>
            <person name="Pangalinan J."/>
            <person name="Salamov A.A."/>
            <person name="Simmons B.A."/>
            <person name="Magnuson J.K."/>
            <person name="Chen J."/>
            <person name="Drula E."/>
            <person name="Henrissat B."/>
            <person name="Wiebenga A."/>
            <person name="Lubbers R.J."/>
            <person name="Gomes A.C."/>
            <person name="Makela M.R."/>
            <person name="Stajich J."/>
            <person name="Grigoriev I.V."/>
            <person name="Mortensen U.H."/>
            <person name="De Vries R.P."/>
            <person name="Baker S.E."/>
            <person name="Andersen M.R."/>
        </authorList>
    </citation>
    <scope>NUCLEOTIDE SEQUENCE [LARGE SCALE GENOMIC DNA]</scope>
    <source>
        <strain evidence="2 3">CBS 123904</strain>
    </source>
</reference>
<evidence type="ECO:0000313" key="3">
    <source>
        <dbReference type="Proteomes" id="UP001610446"/>
    </source>
</evidence>
<proteinExistence type="predicted"/>
<comment type="caution">
    <text evidence="2">The sequence shown here is derived from an EMBL/GenBank/DDBJ whole genome shotgun (WGS) entry which is preliminary data.</text>
</comment>
<organism evidence="2 3">
    <name type="scientific">Aspergillus pseudoustus</name>
    <dbReference type="NCBI Taxonomy" id="1810923"/>
    <lineage>
        <taxon>Eukaryota</taxon>
        <taxon>Fungi</taxon>
        <taxon>Dikarya</taxon>
        <taxon>Ascomycota</taxon>
        <taxon>Pezizomycotina</taxon>
        <taxon>Eurotiomycetes</taxon>
        <taxon>Eurotiomycetidae</taxon>
        <taxon>Eurotiales</taxon>
        <taxon>Aspergillaceae</taxon>
        <taxon>Aspergillus</taxon>
        <taxon>Aspergillus subgen. Nidulantes</taxon>
    </lineage>
</organism>
<keyword evidence="1" id="KW-1133">Transmembrane helix</keyword>
<sequence length="163" mass="18793">MQEVFGVFVASFWILFVYLHRVCWWNLAHSAGGRTALEKVWTHLQSAYGEWMTGSEKRERKIVHPALLWPVFLFAAECIEENRKTWAIDQLEALAQARPVLQLHDDEDEEILPPFRIGFGATRNAKRAAVLLRELVDQQAKLGARVDDRDLSMKLFGCCFSFV</sequence>
<evidence type="ECO:0000313" key="2">
    <source>
        <dbReference type="EMBL" id="KAL2831008.1"/>
    </source>
</evidence>
<keyword evidence="3" id="KW-1185">Reference proteome</keyword>
<protein>
    <submittedName>
        <fullName evidence="2">Uncharacterized protein</fullName>
    </submittedName>
</protein>
<gene>
    <name evidence="2" type="ORF">BJY01DRAFT_254426</name>
</gene>
<keyword evidence="1" id="KW-0812">Transmembrane</keyword>
<keyword evidence="1" id="KW-0472">Membrane</keyword>